<feature type="domain" description="Response regulatory" evidence="10">
    <location>
        <begin position="2"/>
        <end position="119"/>
    </location>
</feature>
<keyword evidence="6" id="KW-0238">DNA-binding</keyword>
<keyword evidence="7" id="KW-0804">Transcription</keyword>
<feature type="modified residue" description="4-aspartylphosphate" evidence="8">
    <location>
        <position position="54"/>
    </location>
</feature>
<evidence type="ECO:0000256" key="6">
    <source>
        <dbReference type="ARBA" id="ARBA00023125"/>
    </source>
</evidence>
<dbReference type="GO" id="GO:0043565">
    <property type="term" value="F:sequence-specific DNA binding"/>
    <property type="evidence" value="ECO:0007669"/>
    <property type="project" value="InterPro"/>
</dbReference>
<dbReference type="SUPFAM" id="SSF46689">
    <property type="entry name" value="Homeodomain-like"/>
    <property type="match status" value="2"/>
</dbReference>
<dbReference type="SMART" id="SM00342">
    <property type="entry name" value="HTH_ARAC"/>
    <property type="match status" value="1"/>
</dbReference>
<dbReference type="InterPro" id="IPR011006">
    <property type="entry name" value="CheY-like_superfamily"/>
</dbReference>
<dbReference type="GO" id="GO:0005737">
    <property type="term" value="C:cytoplasm"/>
    <property type="evidence" value="ECO:0007669"/>
    <property type="project" value="UniProtKB-SubCell"/>
</dbReference>
<comment type="subcellular location">
    <subcellularLocation>
        <location evidence="1">Cytoplasm</location>
    </subcellularLocation>
</comment>
<dbReference type="Gene3D" id="3.40.50.2300">
    <property type="match status" value="1"/>
</dbReference>
<evidence type="ECO:0000256" key="3">
    <source>
        <dbReference type="ARBA" id="ARBA00022553"/>
    </source>
</evidence>
<evidence type="ECO:0000313" key="11">
    <source>
        <dbReference type="EMBL" id="VBB05736.1"/>
    </source>
</evidence>
<dbReference type="GO" id="GO:0003700">
    <property type="term" value="F:DNA-binding transcription factor activity"/>
    <property type="evidence" value="ECO:0007669"/>
    <property type="project" value="InterPro"/>
</dbReference>
<dbReference type="PANTHER" id="PTHR42713:SF3">
    <property type="entry name" value="TRANSCRIPTIONAL REGULATORY PROTEIN HPTR"/>
    <property type="match status" value="1"/>
</dbReference>
<proteinExistence type="predicted"/>
<dbReference type="AlphaFoldDB" id="A0A498QZT1"/>
<dbReference type="InterPro" id="IPR009057">
    <property type="entry name" value="Homeodomain-like_sf"/>
</dbReference>
<organism evidence="11 12">
    <name type="scientific">Lucifera butyrica</name>
    <dbReference type="NCBI Taxonomy" id="1351585"/>
    <lineage>
        <taxon>Bacteria</taxon>
        <taxon>Bacillati</taxon>
        <taxon>Bacillota</taxon>
        <taxon>Negativicutes</taxon>
        <taxon>Veillonellales</taxon>
        <taxon>Veillonellaceae</taxon>
        <taxon>Lucifera</taxon>
    </lineage>
</organism>
<dbReference type="Pfam" id="PF00072">
    <property type="entry name" value="Response_reg"/>
    <property type="match status" value="1"/>
</dbReference>
<evidence type="ECO:0000259" key="9">
    <source>
        <dbReference type="PROSITE" id="PS01124"/>
    </source>
</evidence>
<evidence type="ECO:0000256" key="8">
    <source>
        <dbReference type="PROSITE-ProRule" id="PRU00169"/>
    </source>
</evidence>
<keyword evidence="5" id="KW-0805">Transcription regulation</keyword>
<dbReference type="InterPro" id="IPR001789">
    <property type="entry name" value="Sig_transdc_resp-reg_receiver"/>
</dbReference>
<keyword evidence="3 8" id="KW-0597">Phosphoprotein</keyword>
<dbReference type="PROSITE" id="PS50110">
    <property type="entry name" value="RESPONSE_REGULATORY"/>
    <property type="match status" value="1"/>
</dbReference>
<dbReference type="RefSeq" id="WP_122626710.1">
    <property type="nucleotide sequence ID" value="NZ_UPPP01000058.1"/>
</dbReference>
<protein>
    <recommendedName>
        <fullName evidence="13">Stage 0 sporulation protein A homolog</fullName>
    </recommendedName>
</protein>
<dbReference type="SMART" id="SM00448">
    <property type="entry name" value="REC"/>
    <property type="match status" value="1"/>
</dbReference>
<dbReference type="EMBL" id="UPPP01000058">
    <property type="protein sequence ID" value="VBB05736.1"/>
    <property type="molecule type" value="Genomic_DNA"/>
</dbReference>
<dbReference type="InterPro" id="IPR051552">
    <property type="entry name" value="HptR"/>
</dbReference>
<name>A0A498QZT1_9FIRM</name>
<evidence type="ECO:0000259" key="10">
    <source>
        <dbReference type="PROSITE" id="PS50110"/>
    </source>
</evidence>
<keyword evidence="4" id="KW-0902">Two-component regulatory system</keyword>
<dbReference type="CDD" id="cd17536">
    <property type="entry name" value="REC_YesN-like"/>
    <property type="match status" value="1"/>
</dbReference>
<evidence type="ECO:0000256" key="2">
    <source>
        <dbReference type="ARBA" id="ARBA00022490"/>
    </source>
</evidence>
<gene>
    <name evidence="11" type="ORF">LUCI_0947</name>
</gene>
<evidence type="ECO:0000256" key="5">
    <source>
        <dbReference type="ARBA" id="ARBA00023015"/>
    </source>
</evidence>
<dbReference type="SUPFAM" id="SSF52172">
    <property type="entry name" value="CheY-like"/>
    <property type="match status" value="1"/>
</dbReference>
<dbReference type="InterPro" id="IPR018060">
    <property type="entry name" value="HTH_AraC"/>
</dbReference>
<reference evidence="11 12" key="1">
    <citation type="submission" date="2018-06" db="EMBL/GenBank/DDBJ databases">
        <authorList>
            <person name="Strepis N."/>
        </authorList>
    </citation>
    <scope>NUCLEOTIDE SEQUENCE [LARGE SCALE GENOMIC DNA]</scope>
    <source>
        <strain evidence="11">LUCI</strain>
    </source>
</reference>
<evidence type="ECO:0000256" key="1">
    <source>
        <dbReference type="ARBA" id="ARBA00004496"/>
    </source>
</evidence>
<dbReference type="OrthoDB" id="253601at2"/>
<evidence type="ECO:0000256" key="4">
    <source>
        <dbReference type="ARBA" id="ARBA00023012"/>
    </source>
</evidence>
<keyword evidence="2" id="KW-0963">Cytoplasm</keyword>
<feature type="domain" description="HTH araC/xylS-type" evidence="9">
    <location>
        <begin position="152"/>
        <end position="250"/>
    </location>
</feature>
<keyword evidence="12" id="KW-1185">Reference proteome</keyword>
<sequence length="253" mass="28795">MKILIVEDEFNSREGLAELIGKISCEYVVCGKAADGEQGFKLATTLRPDLIFVDIEMPKLNGLDMIEKILAVGMNPYFVVLSGYAEFKFAQKGISLGVTQYLLKPITYEDLKKVLEEMKKKIGGKNTCNTKLIRQMQANDEAGIDTASLLVRKTVNYIKNNYNGRISLEELAEKLNVTPEYISHLFTKEIGQSFSSYVKEYRIKLAEKLIMEGSLKLYEIGERVGYKDPKYFNKMFKEVTGICPKKYLIIHKI</sequence>
<dbReference type="GO" id="GO:0000160">
    <property type="term" value="P:phosphorelay signal transduction system"/>
    <property type="evidence" value="ECO:0007669"/>
    <property type="project" value="UniProtKB-KW"/>
</dbReference>
<dbReference type="Gene3D" id="1.10.10.60">
    <property type="entry name" value="Homeodomain-like"/>
    <property type="match status" value="2"/>
</dbReference>
<accession>A0A498QZT1</accession>
<evidence type="ECO:0008006" key="13">
    <source>
        <dbReference type="Google" id="ProtNLM"/>
    </source>
</evidence>
<evidence type="ECO:0000256" key="7">
    <source>
        <dbReference type="ARBA" id="ARBA00023163"/>
    </source>
</evidence>
<dbReference type="PROSITE" id="PS01124">
    <property type="entry name" value="HTH_ARAC_FAMILY_2"/>
    <property type="match status" value="1"/>
</dbReference>
<dbReference type="PANTHER" id="PTHR42713">
    <property type="entry name" value="HISTIDINE KINASE-RELATED"/>
    <property type="match status" value="1"/>
</dbReference>
<dbReference type="Proteomes" id="UP000277811">
    <property type="component" value="Unassembled WGS sequence"/>
</dbReference>
<dbReference type="Pfam" id="PF12833">
    <property type="entry name" value="HTH_18"/>
    <property type="match status" value="1"/>
</dbReference>
<evidence type="ECO:0000313" key="12">
    <source>
        <dbReference type="Proteomes" id="UP000277811"/>
    </source>
</evidence>